<dbReference type="SUPFAM" id="SSF49373">
    <property type="entry name" value="Invasin/intimin cell-adhesion fragments"/>
    <property type="match status" value="1"/>
</dbReference>
<feature type="chain" id="PRO_5040953551" description="BIG2 domain-containing protein" evidence="1">
    <location>
        <begin position="25"/>
        <end position="336"/>
    </location>
</feature>
<feature type="signal peptide" evidence="1">
    <location>
        <begin position="1"/>
        <end position="24"/>
    </location>
</feature>
<name>A0A9X8EKN3_PSEPU</name>
<evidence type="ECO:0000313" key="2">
    <source>
        <dbReference type="EMBL" id="ROQ53725.1"/>
    </source>
</evidence>
<sequence length="336" mass="36294">MDAIRRTYAALVLCVCASMFNAHADTTQPSDPTLRLPEVAALQGAELDPEKVPATGLNITVQGVDNDNAVVLAFQTTLTIYLADAQGQAITTISWPISARNAGKPVTLPIEKRYVEANVGKTLQVYYTAQAPRSAPRRSGVVTLLIKEGFTAAQALNLASRRYVVFFDEHNLARTPPTIPDYARYTRAQPGATAYRVDNTGIARVDPDGQVSVWGNGDITVTAQNAAGASSSYVLSVRGVRELRLLSSAYRSTWAQAQAKARDEGYTLPSDEDFEALARLYPSPANSLAEALNLAPYRVWGKGLGAQTAVYLDLYDNLVSSEVTTEYELGYPAGIR</sequence>
<dbReference type="RefSeq" id="WP_078480423.1">
    <property type="nucleotide sequence ID" value="NZ_RJUR01000011.1"/>
</dbReference>
<keyword evidence="1" id="KW-0732">Signal</keyword>
<dbReference type="EMBL" id="RJUR01000011">
    <property type="protein sequence ID" value="ROQ53725.1"/>
    <property type="molecule type" value="Genomic_DNA"/>
</dbReference>
<gene>
    <name evidence="2" type="ORF">EDF85_1490</name>
</gene>
<accession>A0A9X8EKN3</accession>
<organism evidence="2 3">
    <name type="scientific">Pseudomonas putida</name>
    <name type="common">Arthrobacter siderocapsulatus</name>
    <dbReference type="NCBI Taxonomy" id="303"/>
    <lineage>
        <taxon>Bacteria</taxon>
        <taxon>Pseudomonadati</taxon>
        <taxon>Pseudomonadota</taxon>
        <taxon>Gammaproteobacteria</taxon>
        <taxon>Pseudomonadales</taxon>
        <taxon>Pseudomonadaceae</taxon>
        <taxon>Pseudomonas</taxon>
    </lineage>
</organism>
<dbReference type="AlphaFoldDB" id="A0A9X8EKN3"/>
<evidence type="ECO:0000313" key="3">
    <source>
        <dbReference type="Proteomes" id="UP000269115"/>
    </source>
</evidence>
<evidence type="ECO:0000256" key="1">
    <source>
        <dbReference type="SAM" id="SignalP"/>
    </source>
</evidence>
<dbReference type="InterPro" id="IPR008964">
    <property type="entry name" value="Invasin/intimin_cell_adhesion"/>
</dbReference>
<evidence type="ECO:0008006" key="4">
    <source>
        <dbReference type="Google" id="ProtNLM"/>
    </source>
</evidence>
<protein>
    <recommendedName>
        <fullName evidence="4">BIG2 domain-containing protein</fullName>
    </recommendedName>
</protein>
<proteinExistence type="predicted"/>
<comment type="caution">
    <text evidence="2">The sequence shown here is derived from an EMBL/GenBank/DDBJ whole genome shotgun (WGS) entry which is preliminary data.</text>
</comment>
<dbReference type="Proteomes" id="UP000269115">
    <property type="component" value="Unassembled WGS sequence"/>
</dbReference>
<dbReference type="Gene3D" id="2.60.40.1080">
    <property type="match status" value="1"/>
</dbReference>
<reference evidence="2 3" key="1">
    <citation type="submission" date="2018-11" db="EMBL/GenBank/DDBJ databases">
        <title>Genomic analyses of the natural microbiome of Caenorhabditis elegans.</title>
        <authorList>
            <person name="Samuel B."/>
        </authorList>
    </citation>
    <scope>NUCLEOTIDE SEQUENCE [LARGE SCALE GENOMIC DNA]</scope>
    <source>
        <strain evidence="2 3">BIGb0473</strain>
    </source>
</reference>